<dbReference type="EMBL" id="LUGO01000035">
    <property type="protein sequence ID" value="OXS41051.1"/>
    <property type="molecule type" value="Genomic_DNA"/>
</dbReference>
<evidence type="ECO:0000313" key="1">
    <source>
        <dbReference type="EMBL" id="OXS41051.1"/>
    </source>
</evidence>
<name>A0A231QBJ5_9LACO</name>
<proteinExistence type="predicted"/>
<evidence type="ECO:0008006" key="3">
    <source>
        <dbReference type="Google" id="ProtNLM"/>
    </source>
</evidence>
<sequence length="343" mass="36548">MAKNLSDVTVKLNVEQPSVPVNMGNLAIFVKGESAKVETFSSYDDVISVHSDNDAINQVASGYFAQGDHGDKLFIITYDKLDSAAETFYGEGWEFATVVGADGSNPDEEIAALSNYINGKDERFAVTAYPATDTTVTKAEEIRSNLGNSRRTIVFANGDTQSQAFYGVGALIGAVANEVVGSVTWKFRKMGGVKPVGLNVTQIEKLHAANILTYVTKAGANQTSEGKTIGGEFIDALHGDDWVKASIETELQKLLSSSKKLTFDATGIAQIDAVVTNVLSQATRNGIIIENTETGMGKFTVTTASREDSATADISSRHYTGLSFSYTRAGAIHSVTVSGQINL</sequence>
<accession>A0A231QBJ5</accession>
<protein>
    <recommendedName>
        <fullName evidence="3">DUF3383 domain-containing protein</fullName>
    </recommendedName>
</protein>
<evidence type="ECO:0000313" key="2">
    <source>
        <dbReference type="Proteomes" id="UP000215261"/>
    </source>
</evidence>
<organism evidence="1 2">
    <name type="scientific">Ligilactobacillus agilis</name>
    <dbReference type="NCBI Taxonomy" id="1601"/>
    <lineage>
        <taxon>Bacteria</taxon>
        <taxon>Bacillati</taxon>
        <taxon>Bacillota</taxon>
        <taxon>Bacilli</taxon>
        <taxon>Lactobacillales</taxon>
        <taxon>Lactobacillaceae</taxon>
        <taxon>Ligilactobacillus</taxon>
    </lineage>
</organism>
<dbReference type="Proteomes" id="UP000215261">
    <property type="component" value="Unassembled WGS sequence"/>
</dbReference>
<dbReference type="RefSeq" id="WP_089144851.1">
    <property type="nucleotide sequence ID" value="NZ_LUGD01000002.1"/>
</dbReference>
<dbReference type="AlphaFoldDB" id="A0A231QBJ5"/>
<dbReference type="Pfam" id="PF11863">
    <property type="entry name" value="DUF3383"/>
    <property type="match status" value="1"/>
</dbReference>
<reference evidence="1 2" key="1">
    <citation type="submission" date="2016-03" db="EMBL/GenBank/DDBJ databases">
        <title>Sequencing of Lactobacillus Species from Commercial Turkeys.</title>
        <authorList>
            <person name="Johnson T.J."/>
            <person name="Youmans B.P."/>
            <person name="Case K.A."/>
        </authorList>
    </citation>
    <scope>NUCLEOTIDE SEQUENCE [LARGE SCALE GENOMIC DNA]</scope>
    <source>
        <strain evidence="1 2">UMNLA1</strain>
    </source>
</reference>
<dbReference type="InterPro" id="IPR021808">
    <property type="entry name" value="DUF3383"/>
</dbReference>
<gene>
    <name evidence="1" type="ORF">AYP69_03530</name>
</gene>
<comment type="caution">
    <text evidence="1">The sequence shown here is derived from an EMBL/GenBank/DDBJ whole genome shotgun (WGS) entry which is preliminary data.</text>
</comment>